<name>A0AAN7K603_9MYRT</name>
<gene>
    <name evidence="1" type="ORF">SAY87_019753</name>
</gene>
<evidence type="ECO:0000313" key="2">
    <source>
        <dbReference type="Proteomes" id="UP001345219"/>
    </source>
</evidence>
<keyword evidence="2" id="KW-1185">Reference proteome</keyword>
<dbReference type="AlphaFoldDB" id="A0AAN7K603"/>
<evidence type="ECO:0000313" key="1">
    <source>
        <dbReference type="EMBL" id="KAK4758452.1"/>
    </source>
</evidence>
<sequence length="142" mass="15921">MVTPPRVFGITTSHYSPFMAFYGRIADLKRHFSNEPLPPCFNEVCDGHCLLGSCQGPQYCDAVAQTEPPEVHPFRANIPHEVRIESNAQCKVFGRKFTVSGSPFIRKARAPGTKSRSGYLVLLLINRGQQQQLWDEAQRVSS</sequence>
<reference evidence="1 2" key="1">
    <citation type="journal article" date="2023" name="Hortic Res">
        <title>Pangenome of water caltrop reveals structural variations and asymmetric subgenome divergence after allopolyploidization.</title>
        <authorList>
            <person name="Zhang X."/>
            <person name="Chen Y."/>
            <person name="Wang L."/>
            <person name="Yuan Y."/>
            <person name="Fang M."/>
            <person name="Shi L."/>
            <person name="Lu R."/>
            <person name="Comes H.P."/>
            <person name="Ma Y."/>
            <person name="Chen Y."/>
            <person name="Huang G."/>
            <person name="Zhou Y."/>
            <person name="Zheng Z."/>
            <person name="Qiu Y."/>
        </authorList>
    </citation>
    <scope>NUCLEOTIDE SEQUENCE [LARGE SCALE GENOMIC DNA]</scope>
    <source>
        <tissue evidence="1">Roots</tissue>
    </source>
</reference>
<protein>
    <submittedName>
        <fullName evidence="1">Uncharacterized protein</fullName>
    </submittedName>
</protein>
<comment type="caution">
    <text evidence="1">The sequence shown here is derived from an EMBL/GenBank/DDBJ whole genome shotgun (WGS) entry which is preliminary data.</text>
</comment>
<organism evidence="1 2">
    <name type="scientific">Trapa incisa</name>
    <dbReference type="NCBI Taxonomy" id="236973"/>
    <lineage>
        <taxon>Eukaryota</taxon>
        <taxon>Viridiplantae</taxon>
        <taxon>Streptophyta</taxon>
        <taxon>Embryophyta</taxon>
        <taxon>Tracheophyta</taxon>
        <taxon>Spermatophyta</taxon>
        <taxon>Magnoliopsida</taxon>
        <taxon>eudicotyledons</taxon>
        <taxon>Gunneridae</taxon>
        <taxon>Pentapetalae</taxon>
        <taxon>rosids</taxon>
        <taxon>malvids</taxon>
        <taxon>Myrtales</taxon>
        <taxon>Lythraceae</taxon>
        <taxon>Trapa</taxon>
    </lineage>
</organism>
<dbReference type="EMBL" id="JAXIOK010000012">
    <property type="protein sequence ID" value="KAK4758452.1"/>
    <property type="molecule type" value="Genomic_DNA"/>
</dbReference>
<dbReference type="Proteomes" id="UP001345219">
    <property type="component" value="Chromosome 15"/>
</dbReference>
<accession>A0AAN7K603</accession>
<proteinExistence type="predicted"/>